<keyword evidence="2" id="KW-0119">Carbohydrate metabolism</keyword>
<evidence type="ECO:0000313" key="4">
    <source>
        <dbReference type="EMBL" id="OKL45834.1"/>
    </source>
</evidence>
<dbReference type="InterPro" id="IPR009015">
    <property type="entry name" value="Fucose_isomerase_N/cen_sf"/>
</dbReference>
<evidence type="ECO:0000313" key="5">
    <source>
        <dbReference type="Proteomes" id="UP000185783"/>
    </source>
</evidence>
<sequence>MSVERPRIGVVALGRPTFDVPFAEEILAKAWSTLESIDAELIGQPELLFDADAVRAALPALKEQQLDMLLLLQVTFTDATMTVELGKQIDAPLVMWSFPEARTGGRLRLNSFCGVNLASHALSRNDLSIDYVHADADSPAAKEELEVYARAGAIANDLRGTKLKLVGQHPDGFDACNFNEEELKSKFGVEVDRIPVIDFINEVKELPDDVADAPYERRAKDFPNLAELDQDATRKTLKVYSKLRAEADENNYKGIAVRCWPDFFTEYGCAACGALALLNEDRTPAGCEADMMGVVTSLTLQHAAQGSVFNTDLVDVNTEDDTVVFWHCGQAPIDMADTDQPIQGTIHSNRKLPLLSEFALKPGRITMARFSQGHGKMRLLLAGGEMIKAPLAFSGTAGTAKLDVPVKQFLDTMINEGLEHHTALTYGEHRPVMRAVAKRLGIEVVELT</sequence>
<accession>A0A1U7JMA3</accession>
<dbReference type="SUPFAM" id="SSF53743">
    <property type="entry name" value="FucI/AraA N-terminal and middle domains"/>
    <property type="match status" value="1"/>
</dbReference>
<dbReference type="PANTHER" id="PTHR36120:SF1">
    <property type="entry name" value="L-FUCOSE ISOMERASE C-TERMINAL DOMAIN-CONTAINING PROTEIN"/>
    <property type="match status" value="1"/>
</dbReference>
<gene>
    <name evidence="4" type="ORF">A3843_01525</name>
</gene>
<feature type="domain" description="L-fucose isomerase C-terminal" evidence="3">
    <location>
        <begin position="360"/>
        <end position="446"/>
    </location>
</feature>
<dbReference type="AlphaFoldDB" id="A0A1U7JMA3"/>
<dbReference type="GO" id="GO:0006004">
    <property type="term" value="P:fucose metabolic process"/>
    <property type="evidence" value="ECO:0007669"/>
    <property type="project" value="InterPro"/>
</dbReference>
<keyword evidence="1 4" id="KW-0413">Isomerase</keyword>
<dbReference type="CDD" id="cd00578">
    <property type="entry name" value="L-fuc_L-ara-isomerases"/>
    <property type="match status" value="1"/>
</dbReference>
<keyword evidence="5" id="KW-1185">Reference proteome</keyword>
<dbReference type="InterPro" id="IPR004216">
    <property type="entry name" value="Fuc/Ara_isomerase_C"/>
</dbReference>
<reference evidence="4 5" key="1">
    <citation type="submission" date="2016-03" db="EMBL/GenBank/DDBJ databases">
        <title>Genome sequence of Nesiotobacter sp. nov., a moderately halophilic alphaproteobacterium isolated from the Yellow Sea, China.</title>
        <authorList>
            <person name="Zhang G."/>
            <person name="Zhang R."/>
        </authorList>
    </citation>
    <scope>NUCLEOTIDE SEQUENCE [LARGE SCALE GENOMIC DNA]</scope>
    <source>
        <strain evidence="4 5">WB1-6</strain>
    </source>
</reference>
<comment type="caution">
    <text evidence="4">The sequence shown here is derived from an EMBL/GenBank/DDBJ whole genome shotgun (WGS) entry which is preliminary data.</text>
</comment>
<protein>
    <submittedName>
        <fullName evidence="4">Fucose isomerase</fullName>
    </submittedName>
</protein>
<name>A0A1U7JMA3_9HYPH</name>
<dbReference type="OrthoDB" id="5838738at2"/>
<dbReference type="Pfam" id="PF02952">
    <property type="entry name" value="Fucose_iso_C"/>
    <property type="match status" value="1"/>
</dbReference>
<dbReference type="GO" id="GO:0005737">
    <property type="term" value="C:cytoplasm"/>
    <property type="evidence" value="ECO:0007669"/>
    <property type="project" value="InterPro"/>
</dbReference>
<evidence type="ECO:0000259" key="3">
    <source>
        <dbReference type="Pfam" id="PF02952"/>
    </source>
</evidence>
<evidence type="ECO:0000256" key="2">
    <source>
        <dbReference type="ARBA" id="ARBA00023277"/>
    </source>
</evidence>
<dbReference type="RefSeq" id="WP_028482009.1">
    <property type="nucleotide sequence ID" value="NZ_LVVZ01000003.1"/>
</dbReference>
<proteinExistence type="predicted"/>
<organism evidence="4 5">
    <name type="scientific">Pseudovibrio exalbescens</name>
    <dbReference type="NCBI Taxonomy" id="197461"/>
    <lineage>
        <taxon>Bacteria</taxon>
        <taxon>Pseudomonadati</taxon>
        <taxon>Pseudomonadota</taxon>
        <taxon>Alphaproteobacteria</taxon>
        <taxon>Hyphomicrobiales</taxon>
        <taxon>Stappiaceae</taxon>
        <taxon>Pseudovibrio</taxon>
    </lineage>
</organism>
<dbReference type="STRING" id="197461.A3843_01525"/>
<dbReference type="EMBL" id="LVVZ01000003">
    <property type="protein sequence ID" value="OKL45834.1"/>
    <property type="molecule type" value="Genomic_DNA"/>
</dbReference>
<dbReference type="GO" id="GO:0008736">
    <property type="term" value="F:L-fucose isomerase activity"/>
    <property type="evidence" value="ECO:0007669"/>
    <property type="project" value="InterPro"/>
</dbReference>
<dbReference type="SUPFAM" id="SSF50443">
    <property type="entry name" value="FucI/AraA C-terminal domain-like"/>
    <property type="match status" value="1"/>
</dbReference>
<dbReference type="PANTHER" id="PTHR36120">
    <property type="entry name" value="FUCOSE ISOMERASE"/>
    <property type="match status" value="1"/>
</dbReference>
<dbReference type="InterPro" id="IPR015888">
    <property type="entry name" value="Fuc_isomerase_C"/>
</dbReference>
<dbReference type="Proteomes" id="UP000185783">
    <property type="component" value="Unassembled WGS sequence"/>
</dbReference>
<evidence type="ECO:0000256" key="1">
    <source>
        <dbReference type="ARBA" id="ARBA00023235"/>
    </source>
</evidence>